<keyword evidence="3" id="KW-1185">Reference proteome</keyword>
<dbReference type="Gene3D" id="3.40.50.300">
    <property type="entry name" value="P-loop containing nucleotide triphosphate hydrolases"/>
    <property type="match status" value="2"/>
</dbReference>
<feature type="domain" description="ATPase AAA-type core" evidence="1">
    <location>
        <begin position="44"/>
        <end position="360"/>
    </location>
</feature>
<reference evidence="2 3" key="1">
    <citation type="submission" date="2021-03" db="EMBL/GenBank/DDBJ databases">
        <title>Sequencing the genomes of 1000 actinobacteria strains.</title>
        <authorList>
            <person name="Klenk H.-P."/>
        </authorList>
    </citation>
    <scope>NUCLEOTIDE SEQUENCE [LARGE SCALE GENOMIC DNA]</scope>
    <source>
        <strain evidence="2 3">DSM 18824</strain>
    </source>
</reference>
<comment type="caution">
    <text evidence="2">The sequence shown here is derived from an EMBL/GenBank/DDBJ whole genome shotgun (WGS) entry which is preliminary data.</text>
</comment>
<dbReference type="EMBL" id="JAGINT010000002">
    <property type="protein sequence ID" value="MBP2355403.1"/>
    <property type="molecule type" value="Genomic_DNA"/>
</dbReference>
<proteinExistence type="predicted"/>
<organism evidence="2 3">
    <name type="scientific">Kribbella aluminosa</name>
    <dbReference type="NCBI Taxonomy" id="416017"/>
    <lineage>
        <taxon>Bacteria</taxon>
        <taxon>Bacillati</taxon>
        <taxon>Actinomycetota</taxon>
        <taxon>Actinomycetes</taxon>
        <taxon>Propionibacteriales</taxon>
        <taxon>Kribbellaceae</taxon>
        <taxon>Kribbella</taxon>
    </lineage>
</organism>
<name>A0ABS4UUT8_9ACTN</name>
<evidence type="ECO:0000313" key="2">
    <source>
        <dbReference type="EMBL" id="MBP2355403.1"/>
    </source>
</evidence>
<dbReference type="SUPFAM" id="SSF52540">
    <property type="entry name" value="P-loop containing nucleoside triphosphate hydrolases"/>
    <property type="match status" value="1"/>
</dbReference>
<accession>A0ABS4UUT8</accession>
<evidence type="ECO:0000259" key="1">
    <source>
        <dbReference type="Pfam" id="PF13304"/>
    </source>
</evidence>
<dbReference type="PANTHER" id="PTHR40396:SF1">
    <property type="entry name" value="ATPASE AAA-TYPE CORE DOMAIN-CONTAINING PROTEIN"/>
    <property type="match status" value="1"/>
</dbReference>
<gene>
    <name evidence="2" type="ORF">JOF29_006513</name>
</gene>
<dbReference type="Proteomes" id="UP000755585">
    <property type="component" value="Unassembled WGS sequence"/>
</dbReference>
<dbReference type="CDD" id="cd00267">
    <property type="entry name" value="ABC_ATPase"/>
    <property type="match status" value="1"/>
</dbReference>
<evidence type="ECO:0000313" key="3">
    <source>
        <dbReference type="Proteomes" id="UP000755585"/>
    </source>
</evidence>
<sequence length="425" mass="47002">MLIRFEVSNFRSVLDPVELSMVAVDSGRETAREVPNLGESLLHVAAIFGPNAAGKSNIIAALSWLRDAVRLSLQMWDETIPVEPFAFSSGSDRPTQFAVECAIRGVRFEYLVELDRQAVAYEGLFHYPEKKRRRVFEREARDLKLQRGLGSLSGTRELLTDRTLALSIARRFDEPLVSDFAAELLRIQTLGLATPGRPGAIDWRPTTSLFEPDLESGQQSLFEISDPSAFDSTDRAQGLALLRLADLGIDDVVPAEAAEPTLRGAPLRGRAQRLRLTHRTGTGAVPLDFAAESSGTRTWFRMIGPVLMALKQGSVLLFDELDASLHPTLSQQVISLFQDPATNPRDAQLIFTTHDTSLLNHLNRDEVWLTEKSDDGITRLGALAEFAGERVRTSVNLERAYLQGRFGALPDTDRTELLRALGLIA</sequence>
<dbReference type="InterPro" id="IPR003959">
    <property type="entry name" value="ATPase_AAA_core"/>
</dbReference>
<dbReference type="Pfam" id="PF13304">
    <property type="entry name" value="AAA_21"/>
    <property type="match status" value="1"/>
</dbReference>
<dbReference type="RefSeq" id="WP_209698079.1">
    <property type="nucleotide sequence ID" value="NZ_BAAAVU010000017.1"/>
</dbReference>
<dbReference type="PANTHER" id="PTHR40396">
    <property type="entry name" value="ATPASE-LIKE PROTEIN"/>
    <property type="match status" value="1"/>
</dbReference>
<dbReference type="InterPro" id="IPR027417">
    <property type="entry name" value="P-loop_NTPase"/>
</dbReference>
<protein>
    <recommendedName>
        <fullName evidence="1">ATPase AAA-type core domain-containing protein</fullName>
    </recommendedName>
</protein>